<dbReference type="GO" id="GO:0046872">
    <property type="term" value="F:metal ion binding"/>
    <property type="evidence" value="ECO:0007669"/>
    <property type="project" value="UniProtKB-KW"/>
</dbReference>
<protein>
    <recommendedName>
        <fullName evidence="3">tyrosinase</fullName>
        <ecNumber evidence="3">1.14.18.1</ecNumber>
    </recommendedName>
</protein>
<keyword evidence="5" id="KW-0560">Oxidoreductase</keyword>
<feature type="region of interest" description="Disordered" evidence="11">
    <location>
        <begin position="416"/>
        <end position="456"/>
    </location>
</feature>
<dbReference type="SUPFAM" id="SSF48056">
    <property type="entry name" value="Di-copper centre-containing domain"/>
    <property type="match status" value="1"/>
</dbReference>
<evidence type="ECO:0000256" key="11">
    <source>
        <dbReference type="SAM" id="MobiDB-lite"/>
    </source>
</evidence>
<dbReference type="PIRSF" id="PIRSF000340">
    <property type="entry name" value="MPO_fungal"/>
    <property type="match status" value="1"/>
</dbReference>
<dbReference type="EC" id="1.14.18.1" evidence="3"/>
<keyword evidence="6" id="KW-0186">Copper</keyword>
<sequence length="623" mass="67595">MSHYLVTGVTGGSSTAGGAPNRLEIHDFVKQEDQFSLYIQALQFIYSGKSQDEVDSFFQIGGIHGLPYIPWDGSGSKPVDSDAWEGYCTHGSVLFPTFHRPYVLLIEQAIQRAAVNIAESYTVDKARYQNAARVLRQPYWDWASNAVPPPEVISLDQVTIVNPAGHKVSVPNPLRRYTFHPIDPSFPEPYASWPTTLRHPLSEDPNATDNVKELTATLKSAASQLKTKTYNLLSRVHTWPAFSNHTPDDGGSASNSLEGIHDGVHVDVGGNGQMSDPSVAAFDPIFFMHHAQVDRLLSLWSALNPGVWTTDGPSGDGTWTIAPDTEVGKNTNLTPFWNTQSSYWISTAVTDTSAMGYTYPEFNNLNMSNAAAVKTAIANKVNQLYGGRTRIFSNLAATPQQSSKEIPATNTVEAAAVPSSGAPSSAAGTEKALGPSDGTGGEGLQVRLDSGGGDQSTPEVWDWAARVHIKKHEVGGSFKVLFFLGNVPNDPMGWHTDPSFVGAFHGFVNRFLCERCANCQRQRDVVLEGFVHLNEGISRLSNLNSFDPDVVTPYLRKNLHWRVQKVSGDVVDISAVPSLEVLAIATRLTLPPGAAFPVPAETNIHHHITHGRPGGSKHEVGSE</sequence>
<dbReference type="Pfam" id="PF00264">
    <property type="entry name" value="Tyrosinase"/>
    <property type="match status" value="1"/>
</dbReference>
<dbReference type="InterPro" id="IPR041640">
    <property type="entry name" value="Tyrosinase_C"/>
</dbReference>
<comment type="caution">
    <text evidence="14">The sequence shown here is derived from an EMBL/GenBank/DDBJ whole genome shotgun (WGS) entry which is preliminary data.</text>
</comment>
<keyword evidence="4" id="KW-0479">Metal-binding</keyword>
<feature type="domain" description="Tyrosinase copper-binding" evidence="13">
    <location>
        <begin position="283"/>
        <end position="294"/>
    </location>
</feature>
<dbReference type="Gene3D" id="1.10.1280.10">
    <property type="entry name" value="Di-copper center containing domain from catechol oxidase"/>
    <property type="match status" value="1"/>
</dbReference>
<evidence type="ECO:0000256" key="7">
    <source>
        <dbReference type="ARBA" id="ARBA00023033"/>
    </source>
</evidence>
<evidence type="ECO:0000259" key="12">
    <source>
        <dbReference type="PROSITE" id="PS00497"/>
    </source>
</evidence>
<evidence type="ECO:0000313" key="15">
    <source>
        <dbReference type="Proteomes" id="UP000772434"/>
    </source>
</evidence>
<gene>
    <name evidence="14" type="ORF">BDP27DRAFT_1222066</name>
</gene>
<name>A0A9P5PV34_9AGAR</name>
<evidence type="ECO:0000256" key="10">
    <source>
        <dbReference type="ARBA" id="ARBA00048881"/>
    </source>
</evidence>
<evidence type="ECO:0000256" key="9">
    <source>
        <dbReference type="ARBA" id="ARBA00048233"/>
    </source>
</evidence>
<dbReference type="PANTHER" id="PTHR11474:SF76">
    <property type="entry name" value="SHKT DOMAIN-CONTAINING PROTEIN"/>
    <property type="match status" value="1"/>
</dbReference>
<evidence type="ECO:0000259" key="13">
    <source>
        <dbReference type="PROSITE" id="PS00498"/>
    </source>
</evidence>
<evidence type="ECO:0000256" key="5">
    <source>
        <dbReference type="ARBA" id="ARBA00023002"/>
    </source>
</evidence>
<evidence type="ECO:0000256" key="3">
    <source>
        <dbReference type="ARBA" id="ARBA00011906"/>
    </source>
</evidence>
<dbReference type="OrthoDB" id="6132182at2759"/>
<reference evidence="14" key="1">
    <citation type="submission" date="2020-11" db="EMBL/GenBank/DDBJ databases">
        <authorList>
            <consortium name="DOE Joint Genome Institute"/>
            <person name="Ahrendt S."/>
            <person name="Riley R."/>
            <person name="Andreopoulos W."/>
            <person name="Labutti K."/>
            <person name="Pangilinan J."/>
            <person name="Ruiz-Duenas F.J."/>
            <person name="Barrasa J.M."/>
            <person name="Sanchez-Garcia M."/>
            <person name="Camarero S."/>
            <person name="Miyauchi S."/>
            <person name="Serrano A."/>
            <person name="Linde D."/>
            <person name="Babiker R."/>
            <person name="Drula E."/>
            <person name="Ayuso-Fernandez I."/>
            <person name="Pacheco R."/>
            <person name="Padilla G."/>
            <person name="Ferreira P."/>
            <person name="Barriuso J."/>
            <person name="Kellner H."/>
            <person name="Castanera R."/>
            <person name="Alfaro M."/>
            <person name="Ramirez L."/>
            <person name="Pisabarro A.G."/>
            <person name="Kuo A."/>
            <person name="Tritt A."/>
            <person name="Lipzen A."/>
            <person name="He G."/>
            <person name="Yan M."/>
            <person name="Ng V."/>
            <person name="Cullen D."/>
            <person name="Martin F."/>
            <person name="Rosso M.-N."/>
            <person name="Henrissat B."/>
            <person name="Hibbett D."/>
            <person name="Martinez A.T."/>
            <person name="Grigoriev I.V."/>
        </authorList>
    </citation>
    <scope>NUCLEOTIDE SEQUENCE</scope>
    <source>
        <strain evidence="14">AH 40177</strain>
    </source>
</reference>
<dbReference type="PRINTS" id="PR00092">
    <property type="entry name" value="TYROSINASE"/>
</dbReference>
<dbReference type="EMBL" id="JADNRY010000048">
    <property type="protein sequence ID" value="KAF9069697.1"/>
    <property type="molecule type" value="Genomic_DNA"/>
</dbReference>
<dbReference type="PROSITE" id="PS00497">
    <property type="entry name" value="TYROSINASE_1"/>
    <property type="match status" value="1"/>
</dbReference>
<accession>A0A9P5PV34</accession>
<dbReference type="Proteomes" id="UP000772434">
    <property type="component" value="Unassembled WGS sequence"/>
</dbReference>
<dbReference type="InterPro" id="IPR008922">
    <property type="entry name" value="Di-copper_centre_dom_sf"/>
</dbReference>
<evidence type="ECO:0000256" key="6">
    <source>
        <dbReference type="ARBA" id="ARBA00023008"/>
    </source>
</evidence>
<dbReference type="InterPro" id="IPR050316">
    <property type="entry name" value="Tyrosinase/Hemocyanin"/>
</dbReference>
<dbReference type="AlphaFoldDB" id="A0A9P5PV34"/>
<dbReference type="PANTHER" id="PTHR11474">
    <property type="entry name" value="TYROSINASE FAMILY MEMBER"/>
    <property type="match status" value="1"/>
</dbReference>
<keyword evidence="7" id="KW-0503">Monooxygenase</keyword>
<dbReference type="InterPro" id="IPR016216">
    <property type="entry name" value="Monophenol_mOase_fun"/>
</dbReference>
<comment type="cofactor">
    <cofactor evidence="1">
        <name>Cu(2+)</name>
        <dbReference type="ChEBI" id="CHEBI:29036"/>
    </cofactor>
</comment>
<organism evidence="14 15">
    <name type="scientific">Rhodocollybia butyracea</name>
    <dbReference type="NCBI Taxonomy" id="206335"/>
    <lineage>
        <taxon>Eukaryota</taxon>
        <taxon>Fungi</taxon>
        <taxon>Dikarya</taxon>
        <taxon>Basidiomycota</taxon>
        <taxon>Agaricomycotina</taxon>
        <taxon>Agaricomycetes</taxon>
        <taxon>Agaricomycetidae</taxon>
        <taxon>Agaricales</taxon>
        <taxon>Marasmiineae</taxon>
        <taxon>Omphalotaceae</taxon>
        <taxon>Rhodocollybia</taxon>
    </lineage>
</organism>
<evidence type="ECO:0000256" key="1">
    <source>
        <dbReference type="ARBA" id="ARBA00001973"/>
    </source>
</evidence>
<evidence type="ECO:0000256" key="4">
    <source>
        <dbReference type="ARBA" id="ARBA00022723"/>
    </source>
</evidence>
<evidence type="ECO:0000256" key="8">
    <source>
        <dbReference type="ARBA" id="ARBA00023101"/>
    </source>
</evidence>
<dbReference type="PROSITE" id="PS00498">
    <property type="entry name" value="TYROSINASE_2"/>
    <property type="match status" value="1"/>
</dbReference>
<evidence type="ECO:0000256" key="2">
    <source>
        <dbReference type="ARBA" id="ARBA00009928"/>
    </source>
</evidence>
<dbReference type="GO" id="GO:0042438">
    <property type="term" value="P:melanin biosynthetic process"/>
    <property type="evidence" value="ECO:0007669"/>
    <property type="project" value="UniProtKB-KW"/>
</dbReference>
<keyword evidence="8" id="KW-0470">Melanin biosynthesis</keyword>
<dbReference type="Gene3D" id="2.60.310.20">
    <property type="match status" value="1"/>
</dbReference>
<keyword evidence="15" id="KW-1185">Reference proteome</keyword>
<evidence type="ECO:0000313" key="14">
    <source>
        <dbReference type="EMBL" id="KAF9069697.1"/>
    </source>
</evidence>
<comment type="similarity">
    <text evidence="2">Belongs to the tyrosinase family.</text>
</comment>
<dbReference type="InterPro" id="IPR002227">
    <property type="entry name" value="Tyrosinase_Cu-bd"/>
</dbReference>
<comment type="catalytic activity">
    <reaction evidence="10">
        <text>L-tyrosine + O2 = L-dopaquinone + H2O</text>
        <dbReference type="Rhea" id="RHEA:18117"/>
        <dbReference type="ChEBI" id="CHEBI:15377"/>
        <dbReference type="ChEBI" id="CHEBI:15379"/>
        <dbReference type="ChEBI" id="CHEBI:57924"/>
        <dbReference type="ChEBI" id="CHEBI:58315"/>
        <dbReference type="EC" id="1.14.18.1"/>
    </reaction>
</comment>
<proteinExistence type="inferred from homology"/>
<feature type="compositionally biased region" description="Low complexity" evidence="11">
    <location>
        <begin position="416"/>
        <end position="428"/>
    </location>
</feature>
<comment type="catalytic activity">
    <reaction evidence="9">
        <text>2 L-dopa + O2 = 2 L-dopaquinone + 2 H2O</text>
        <dbReference type="Rhea" id="RHEA:34287"/>
        <dbReference type="ChEBI" id="CHEBI:15377"/>
        <dbReference type="ChEBI" id="CHEBI:15379"/>
        <dbReference type="ChEBI" id="CHEBI:57504"/>
        <dbReference type="ChEBI" id="CHEBI:57924"/>
        <dbReference type="EC" id="1.14.18.1"/>
    </reaction>
</comment>
<dbReference type="Pfam" id="PF18132">
    <property type="entry name" value="Tyrosinase_C"/>
    <property type="match status" value="1"/>
</dbReference>
<dbReference type="GO" id="GO:0004503">
    <property type="term" value="F:tyrosinase activity"/>
    <property type="evidence" value="ECO:0007669"/>
    <property type="project" value="UniProtKB-EC"/>
</dbReference>
<feature type="domain" description="Tyrosinase copper-binding" evidence="12">
    <location>
        <begin position="90"/>
        <end position="107"/>
    </location>
</feature>